<dbReference type="Proteomes" id="UP000031501">
    <property type="component" value="Chromosome"/>
</dbReference>
<organism evidence="2 3">
    <name type="scientific">Streptomyces pluripotens</name>
    <dbReference type="NCBI Taxonomy" id="1355015"/>
    <lineage>
        <taxon>Bacteria</taxon>
        <taxon>Bacillati</taxon>
        <taxon>Actinomycetota</taxon>
        <taxon>Actinomycetes</taxon>
        <taxon>Kitasatosporales</taxon>
        <taxon>Streptomycetaceae</taxon>
        <taxon>Streptomyces</taxon>
    </lineage>
</organism>
<dbReference type="KEGG" id="splu:LK06_000435"/>
<dbReference type="PROSITE" id="PS50075">
    <property type="entry name" value="CARRIER"/>
    <property type="match status" value="1"/>
</dbReference>
<evidence type="ECO:0000313" key="2">
    <source>
        <dbReference type="EMBL" id="ASN22917.1"/>
    </source>
</evidence>
<dbReference type="STRING" id="1355015.LK06_000435"/>
<dbReference type="Gene3D" id="1.10.1200.10">
    <property type="entry name" value="ACP-like"/>
    <property type="match status" value="1"/>
</dbReference>
<proteinExistence type="predicted"/>
<gene>
    <name evidence="2" type="ORF">LK07_01510</name>
</gene>
<feature type="domain" description="Carrier" evidence="1">
    <location>
        <begin position="1"/>
        <end position="80"/>
    </location>
</feature>
<dbReference type="InterPro" id="IPR009081">
    <property type="entry name" value="PP-bd_ACP"/>
</dbReference>
<dbReference type="EMBL" id="CP022433">
    <property type="protein sequence ID" value="ASN22917.1"/>
    <property type="molecule type" value="Genomic_DNA"/>
</dbReference>
<dbReference type="RefSeq" id="WP_039652340.1">
    <property type="nucleotide sequence ID" value="NZ_CP021080.1"/>
</dbReference>
<name>A0A221NSG3_9ACTN</name>
<evidence type="ECO:0000259" key="1">
    <source>
        <dbReference type="PROSITE" id="PS50075"/>
    </source>
</evidence>
<dbReference type="InterPro" id="IPR036736">
    <property type="entry name" value="ACP-like_sf"/>
</dbReference>
<dbReference type="AlphaFoldDB" id="A0A221NSG3"/>
<dbReference type="OrthoDB" id="9810922at2"/>
<reference evidence="2 3" key="1">
    <citation type="submission" date="2017-07" db="EMBL/GenBank/DDBJ databases">
        <title>Genome sequence of Streptomyces pluripotens MUSC 137T.</title>
        <authorList>
            <person name="Ser H.-L."/>
            <person name="Lee L.-H."/>
        </authorList>
    </citation>
    <scope>NUCLEOTIDE SEQUENCE [LARGE SCALE GENOMIC DNA]</scope>
    <source>
        <strain evidence="2 3">MUSC 137</strain>
    </source>
</reference>
<keyword evidence="3" id="KW-1185">Reference proteome</keyword>
<protein>
    <submittedName>
        <fullName evidence="2">Phosphopantetheine-binding protein</fullName>
    </submittedName>
</protein>
<accession>A0A221NSG3</accession>
<evidence type="ECO:0000313" key="3">
    <source>
        <dbReference type="Proteomes" id="UP000031501"/>
    </source>
</evidence>
<dbReference type="SUPFAM" id="SSF47336">
    <property type="entry name" value="ACP-like"/>
    <property type="match status" value="1"/>
</dbReference>
<dbReference type="Pfam" id="PF00550">
    <property type="entry name" value="PP-binding"/>
    <property type="match status" value="1"/>
</dbReference>
<sequence>MERSEALRLVEEALTRVVPDADVGALEPDLPFRDALEFDSLDFLAFVETLSERSGLRIDEDDYPRLTTLDDTSAFLAARAP</sequence>